<evidence type="ECO:0000313" key="8">
    <source>
        <dbReference type="EMBL" id="SEG58120.1"/>
    </source>
</evidence>
<dbReference type="RefSeq" id="WP_103992416.1">
    <property type="nucleotide sequence ID" value="NZ_CP031312.1"/>
</dbReference>
<evidence type="ECO:0000256" key="2">
    <source>
        <dbReference type="ARBA" id="ARBA00012856"/>
    </source>
</evidence>
<dbReference type="PROSITE" id="PS51330">
    <property type="entry name" value="DHFR_2"/>
    <property type="match status" value="1"/>
</dbReference>
<dbReference type="PIRSF" id="PIRSF000194">
    <property type="entry name" value="DHFR"/>
    <property type="match status" value="1"/>
</dbReference>
<dbReference type="InterPro" id="IPR001796">
    <property type="entry name" value="DHFR_dom"/>
</dbReference>
<proteinExistence type="predicted"/>
<dbReference type="GO" id="GO:0046452">
    <property type="term" value="P:dihydrofolate metabolic process"/>
    <property type="evidence" value="ECO:0007669"/>
    <property type="project" value="TreeGrafter"/>
</dbReference>
<evidence type="ECO:0000256" key="5">
    <source>
        <dbReference type="ARBA" id="ARBA00023002"/>
    </source>
</evidence>
<evidence type="ECO:0000313" key="10">
    <source>
        <dbReference type="Proteomes" id="UP000296733"/>
    </source>
</evidence>
<dbReference type="Gene3D" id="3.40.430.10">
    <property type="entry name" value="Dihydrofolate Reductase, subunit A"/>
    <property type="match status" value="1"/>
</dbReference>
<dbReference type="SUPFAM" id="SSF53597">
    <property type="entry name" value="Dihydrofolate reductase-like"/>
    <property type="match status" value="1"/>
</dbReference>
<organism evidence="8 9">
    <name type="scientific">Halobellus limi</name>
    <dbReference type="NCBI Taxonomy" id="699433"/>
    <lineage>
        <taxon>Archaea</taxon>
        <taxon>Methanobacteriati</taxon>
        <taxon>Methanobacteriota</taxon>
        <taxon>Stenosarchaea group</taxon>
        <taxon>Halobacteria</taxon>
        <taxon>Halobacteriales</taxon>
        <taxon>Haloferacaceae</taxon>
        <taxon>Halobellus</taxon>
    </lineage>
</organism>
<dbReference type="InterPro" id="IPR012259">
    <property type="entry name" value="DHFR"/>
</dbReference>
<keyword evidence="9" id="KW-1185">Reference proteome</keyword>
<evidence type="ECO:0000313" key="7">
    <source>
        <dbReference type="EMBL" id="QCC49251.1"/>
    </source>
</evidence>
<dbReference type="InterPro" id="IPR024072">
    <property type="entry name" value="DHFR-like_dom_sf"/>
</dbReference>
<dbReference type="PANTHER" id="PTHR48069">
    <property type="entry name" value="DIHYDROFOLATE REDUCTASE"/>
    <property type="match status" value="1"/>
</dbReference>
<dbReference type="Pfam" id="PF00186">
    <property type="entry name" value="DHFR_1"/>
    <property type="match status" value="1"/>
</dbReference>
<reference evidence="8 9" key="1">
    <citation type="submission" date="2016-10" db="EMBL/GenBank/DDBJ databases">
        <authorList>
            <person name="de Groot N.N."/>
        </authorList>
    </citation>
    <scope>NUCLEOTIDE SEQUENCE [LARGE SCALE GENOMIC DNA]</scope>
    <source>
        <strain evidence="8 9">CGMCC 1.10331</strain>
    </source>
</reference>
<name>A0A1H6BBT8_9EURY</name>
<keyword evidence="4" id="KW-0521">NADP</keyword>
<dbReference type="EC" id="1.5.1.3" evidence="2"/>
<dbReference type="PANTHER" id="PTHR48069:SF3">
    <property type="entry name" value="DIHYDROFOLATE REDUCTASE"/>
    <property type="match status" value="1"/>
</dbReference>
<keyword evidence="3" id="KW-0554">One-carbon metabolism</keyword>
<dbReference type="PRINTS" id="PR00070">
    <property type="entry name" value="DHFR"/>
</dbReference>
<dbReference type="Proteomes" id="UP000296733">
    <property type="component" value="Plasmid unnamed1"/>
</dbReference>
<dbReference type="KEGG" id="hlm:DV707_16010"/>
<keyword evidence="7" id="KW-0614">Plasmid</keyword>
<dbReference type="EMBL" id="CP031312">
    <property type="protein sequence ID" value="QCC49251.1"/>
    <property type="molecule type" value="Genomic_DNA"/>
</dbReference>
<dbReference type="OrthoDB" id="337010at2157"/>
<dbReference type="GeneID" id="39859625"/>
<evidence type="ECO:0000256" key="4">
    <source>
        <dbReference type="ARBA" id="ARBA00022857"/>
    </source>
</evidence>
<sequence length="161" mass="18026">MELVSVAAVAENGVIGRDGELPWESIPADKRQYRRRVANAPVVLGRRTFDSMRDDLPGSHQIVLSRSEREYGVDTAFHAGDVSEVVAVAESLGAEVAYVLGGATIYELFQPHVDRMVLSRVPGEYEGDVRYPAWEESEWRLESSAEWEGFTLEEWIRRSAG</sequence>
<dbReference type="GO" id="GO:0005829">
    <property type="term" value="C:cytosol"/>
    <property type="evidence" value="ECO:0007669"/>
    <property type="project" value="TreeGrafter"/>
</dbReference>
<protein>
    <recommendedName>
        <fullName evidence="2">dihydrofolate reductase</fullName>
        <ecNumber evidence="2">1.5.1.3</ecNumber>
    </recommendedName>
</protein>
<dbReference type="GO" id="GO:0006730">
    <property type="term" value="P:one-carbon metabolic process"/>
    <property type="evidence" value="ECO:0007669"/>
    <property type="project" value="UniProtKB-KW"/>
</dbReference>
<dbReference type="Proteomes" id="UP000236740">
    <property type="component" value="Unassembled WGS sequence"/>
</dbReference>
<evidence type="ECO:0000259" key="6">
    <source>
        <dbReference type="PROSITE" id="PS51330"/>
    </source>
</evidence>
<geneLocation type="plasmid" evidence="7">
    <name>unnamed1</name>
</geneLocation>
<reference evidence="7 10" key="2">
    <citation type="journal article" date="2019" name="Nat. Commun.">
        <title>A new type of DNA phosphorothioation-based antiviral system in archaea.</title>
        <authorList>
            <person name="Xiong L."/>
            <person name="Liu S."/>
            <person name="Chen S."/>
            <person name="Xiao Y."/>
            <person name="Zhu B."/>
            <person name="Gao Y."/>
            <person name="Zhang Y."/>
            <person name="Chen B."/>
            <person name="Luo J."/>
            <person name="Deng Z."/>
            <person name="Chen X."/>
            <person name="Wang L."/>
            <person name="Chen S."/>
        </authorList>
    </citation>
    <scope>NUCLEOTIDE SEQUENCE [LARGE SCALE GENOMIC DNA]</scope>
    <source>
        <strain evidence="7 10">CGMCC 1.10331</strain>
        <plasmid evidence="7 10">unnamed1</plasmid>
    </source>
</reference>
<feature type="domain" description="DHFR" evidence="6">
    <location>
        <begin position="2"/>
        <end position="161"/>
    </location>
</feature>
<dbReference type="CDD" id="cd00209">
    <property type="entry name" value="DHFR"/>
    <property type="match status" value="1"/>
</dbReference>
<evidence type="ECO:0000256" key="1">
    <source>
        <dbReference type="ARBA" id="ARBA00004903"/>
    </source>
</evidence>
<accession>A0A1H6BBT8</accession>
<gene>
    <name evidence="7" type="ORF">DV707_16010</name>
    <name evidence="8" type="ORF">SAMN04488133_2729</name>
</gene>
<dbReference type="GO" id="GO:0046655">
    <property type="term" value="P:folic acid metabolic process"/>
    <property type="evidence" value="ECO:0007669"/>
    <property type="project" value="TreeGrafter"/>
</dbReference>
<comment type="pathway">
    <text evidence="1">Cofactor biosynthesis; tetrahydrofolate biosynthesis; 5,6,7,8-tetrahydrofolate from 7,8-dihydrofolate: step 1/1.</text>
</comment>
<dbReference type="GO" id="GO:0046654">
    <property type="term" value="P:tetrahydrofolate biosynthetic process"/>
    <property type="evidence" value="ECO:0007669"/>
    <property type="project" value="InterPro"/>
</dbReference>
<keyword evidence="5" id="KW-0560">Oxidoreductase</keyword>
<evidence type="ECO:0000313" key="9">
    <source>
        <dbReference type="Proteomes" id="UP000236740"/>
    </source>
</evidence>
<evidence type="ECO:0000256" key="3">
    <source>
        <dbReference type="ARBA" id="ARBA00022563"/>
    </source>
</evidence>
<dbReference type="GO" id="GO:0050661">
    <property type="term" value="F:NADP binding"/>
    <property type="evidence" value="ECO:0007669"/>
    <property type="project" value="InterPro"/>
</dbReference>
<dbReference type="GO" id="GO:0004146">
    <property type="term" value="F:dihydrofolate reductase activity"/>
    <property type="evidence" value="ECO:0007669"/>
    <property type="project" value="UniProtKB-EC"/>
</dbReference>
<dbReference type="AlphaFoldDB" id="A0A1H6BBT8"/>
<dbReference type="EMBL" id="FNVN01000004">
    <property type="protein sequence ID" value="SEG58120.1"/>
    <property type="molecule type" value="Genomic_DNA"/>
</dbReference>